<sequence>MIRFHFELTPLDGSLRSKPYWFVLTDGTYGIRVGDQEVLEPVADYYVARLWEDLALFTTIVLEPVPEDLVPFAASEPEDWAVDPGELPLDGSAMNAVVWHSEHYLDLGYLRRPPLFRIWRAGDLVTARWQKPDGLAQSATMPAAALLDAVRQLNAELMKAMDERVTELERTESDTDWLRKEHRDRTTWLAQRLRDEPRTDWDDIRAGVRWLI</sequence>
<dbReference type="HOGENOM" id="CLU_1096850_0_0_11"/>
<dbReference type="eggNOG" id="ENOG502ZCMV">
    <property type="taxonomic scope" value="Bacteria"/>
</dbReference>
<dbReference type="EMBL" id="CP006272">
    <property type="protein sequence ID" value="AGZ44220.1"/>
    <property type="molecule type" value="Genomic_DNA"/>
</dbReference>
<dbReference type="KEGG" id="afs:AFR_29795"/>
<evidence type="ECO:0000313" key="1">
    <source>
        <dbReference type="EMBL" id="AGZ44220.1"/>
    </source>
</evidence>
<dbReference type="STRING" id="1246995.AFR_29795"/>
<name>U5W8B7_9ACTN</name>
<dbReference type="Proteomes" id="UP000017746">
    <property type="component" value="Chromosome"/>
</dbReference>
<dbReference type="OrthoDB" id="8216186at2"/>
<evidence type="ECO:0000313" key="2">
    <source>
        <dbReference type="Proteomes" id="UP000017746"/>
    </source>
</evidence>
<dbReference type="Pfam" id="PF19446">
    <property type="entry name" value="DUF5984"/>
    <property type="match status" value="1"/>
</dbReference>
<accession>U5W8B7</accession>
<organism evidence="1 2">
    <name type="scientific">Actinoplanes friuliensis DSM 7358</name>
    <dbReference type="NCBI Taxonomy" id="1246995"/>
    <lineage>
        <taxon>Bacteria</taxon>
        <taxon>Bacillati</taxon>
        <taxon>Actinomycetota</taxon>
        <taxon>Actinomycetes</taxon>
        <taxon>Micromonosporales</taxon>
        <taxon>Micromonosporaceae</taxon>
        <taxon>Actinoplanes</taxon>
    </lineage>
</organism>
<dbReference type="InterPro" id="IPR046026">
    <property type="entry name" value="DUF5984"/>
</dbReference>
<gene>
    <name evidence="1" type="ORF">AFR_29795</name>
</gene>
<dbReference type="AlphaFoldDB" id="U5W8B7"/>
<reference evidence="1 2" key="1">
    <citation type="journal article" date="2014" name="J. Biotechnol.">
        <title>Complete genome sequence of the actinobacterium Actinoplanes friuliensis HAG 010964, producer of the lipopeptide antibiotic friulimycin.</title>
        <authorList>
            <person name="Ruckert C."/>
            <person name="Szczepanowski R."/>
            <person name="Albersmeier A."/>
            <person name="Goesmann A."/>
            <person name="Fischer N."/>
            <person name="Steinkamper A."/>
            <person name="Puhler A."/>
            <person name="Biener R."/>
            <person name="Schwartz D."/>
            <person name="Kalinowski J."/>
        </authorList>
    </citation>
    <scope>NUCLEOTIDE SEQUENCE [LARGE SCALE GENOMIC DNA]</scope>
    <source>
        <strain evidence="1 2">DSM 7358</strain>
    </source>
</reference>
<keyword evidence="2" id="KW-1185">Reference proteome</keyword>
<protein>
    <submittedName>
        <fullName evidence="1">Uncharacterized protein</fullName>
    </submittedName>
</protein>
<dbReference type="RefSeq" id="WP_023560557.1">
    <property type="nucleotide sequence ID" value="NC_022657.1"/>
</dbReference>
<proteinExistence type="predicted"/>
<dbReference type="PATRIC" id="fig|1246995.3.peg.6037"/>